<accession>S4NVV5</accession>
<organism evidence="1">
    <name type="scientific">Pararge aegeria</name>
    <name type="common">speckled wood butterfly</name>
    <dbReference type="NCBI Taxonomy" id="116150"/>
    <lineage>
        <taxon>Eukaryota</taxon>
        <taxon>Metazoa</taxon>
        <taxon>Ecdysozoa</taxon>
        <taxon>Arthropoda</taxon>
        <taxon>Hexapoda</taxon>
        <taxon>Insecta</taxon>
        <taxon>Pterygota</taxon>
        <taxon>Neoptera</taxon>
        <taxon>Endopterygota</taxon>
        <taxon>Lepidoptera</taxon>
        <taxon>Glossata</taxon>
        <taxon>Ditrysia</taxon>
        <taxon>Papilionoidea</taxon>
        <taxon>Nymphalidae</taxon>
        <taxon>Satyrinae</taxon>
        <taxon>Satyrini</taxon>
        <taxon>Parargina</taxon>
        <taxon>Pararge</taxon>
    </lineage>
</organism>
<evidence type="ECO:0000313" key="1">
    <source>
        <dbReference type="EMBL" id="JAA77745.1"/>
    </source>
</evidence>
<name>S4NVV5_9NEOP</name>
<reference evidence="1" key="1">
    <citation type="journal article" date="2013" name="BMC Genomics">
        <title>Unscrambling butterfly oogenesis.</title>
        <authorList>
            <person name="Carter J.M."/>
            <person name="Baker S.C."/>
            <person name="Pink R."/>
            <person name="Carter D.R."/>
            <person name="Collins A."/>
            <person name="Tomlin J."/>
            <person name="Gibbs M."/>
            <person name="Breuker C.J."/>
        </authorList>
    </citation>
    <scope>NUCLEOTIDE SEQUENCE</scope>
    <source>
        <tissue evidence="1">Ovary</tissue>
    </source>
</reference>
<sequence length="68" mass="7962">LKETKDTALRRCTLTTFKRDLVIASKTLYTLYVRREILAQTSIQVRCVHAFVLKHHVHEMYVAATLFL</sequence>
<feature type="non-terminal residue" evidence="1">
    <location>
        <position position="1"/>
    </location>
</feature>
<dbReference type="AlphaFoldDB" id="S4NVV5"/>
<proteinExistence type="predicted"/>
<protein>
    <submittedName>
        <fullName evidence="1">Uncharacterized protein</fullName>
    </submittedName>
</protein>
<dbReference type="EMBL" id="GAIX01014815">
    <property type="protein sequence ID" value="JAA77745.1"/>
    <property type="molecule type" value="Transcribed_RNA"/>
</dbReference>
<reference evidence="1" key="2">
    <citation type="submission" date="2013-05" db="EMBL/GenBank/DDBJ databases">
        <authorList>
            <person name="Carter J.-M."/>
            <person name="Baker S.C."/>
            <person name="Pink R."/>
            <person name="Carter D.R.F."/>
            <person name="Collins A."/>
            <person name="Tomlin J."/>
            <person name="Gibbs M."/>
            <person name="Breuker C.J."/>
        </authorList>
    </citation>
    <scope>NUCLEOTIDE SEQUENCE</scope>
    <source>
        <tissue evidence="1">Ovary</tissue>
    </source>
</reference>